<sequence length="189" mass="21106">MANAPRSPKARNILRHRLHENIAVQVALHQNPRLATTAHFDRCLSGRLVRSRRNQFKARDVEPEACRERGDPRSGSNQDRHDNLGRRRLAGAAQSDLANRIDHRGRNGGRHFGLCNNSGKDVVSAAYSIIGLRHRSASLNVRYSAAVRDQSCVWQSTALICVSFPNCRIHMRSVARAGSIRRSHLPVPA</sequence>
<feature type="compositionally biased region" description="Basic and acidic residues" evidence="1">
    <location>
        <begin position="57"/>
        <end position="84"/>
    </location>
</feature>
<proteinExistence type="predicted"/>
<feature type="region of interest" description="Disordered" evidence="1">
    <location>
        <begin position="54"/>
        <end position="84"/>
    </location>
</feature>
<accession>A0A1J5PZQ9</accession>
<name>A0A1J5PZQ9_9ZZZZ</name>
<reference evidence="2" key="1">
    <citation type="submission" date="2016-10" db="EMBL/GenBank/DDBJ databases">
        <title>Sequence of Gallionella enrichment culture.</title>
        <authorList>
            <person name="Poehlein A."/>
            <person name="Muehling M."/>
            <person name="Daniel R."/>
        </authorList>
    </citation>
    <scope>NUCLEOTIDE SEQUENCE</scope>
</reference>
<dbReference type="EMBL" id="MLJW01001728">
    <property type="protein sequence ID" value="OIQ76961.1"/>
    <property type="molecule type" value="Genomic_DNA"/>
</dbReference>
<gene>
    <name evidence="2" type="ORF">GALL_413480</name>
</gene>
<organism evidence="2">
    <name type="scientific">mine drainage metagenome</name>
    <dbReference type="NCBI Taxonomy" id="410659"/>
    <lineage>
        <taxon>unclassified sequences</taxon>
        <taxon>metagenomes</taxon>
        <taxon>ecological metagenomes</taxon>
    </lineage>
</organism>
<comment type="caution">
    <text evidence="2">The sequence shown here is derived from an EMBL/GenBank/DDBJ whole genome shotgun (WGS) entry which is preliminary data.</text>
</comment>
<dbReference type="AlphaFoldDB" id="A0A1J5PZQ9"/>
<evidence type="ECO:0000313" key="2">
    <source>
        <dbReference type="EMBL" id="OIQ76961.1"/>
    </source>
</evidence>
<evidence type="ECO:0000256" key="1">
    <source>
        <dbReference type="SAM" id="MobiDB-lite"/>
    </source>
</evidence>
<protein>
    <submittedName>
        <fullName evidence="2">Uncharacterized protein</fullName>
    </submittedName>
</protein>